<dbReference type="EMBL" id="CAJHOE010000004">
    <property type="protein sequence ID" value="CAD7288713.1"/>
    <property type="molecule type" value="Genomic_DNA"/>
</dbReference>
<proteinExistence type="inferred from homology"/>
<dbReference type="RefSeq" id="WP_230057224.1">
    <property type="nucleotide sequence ID" value="NZ_CAJHOE010000004.1"/>
</dbReference>
<dbReference type="InterPro" id="IPR036291">
    <property type="entry name" value="NAD(P)-bd_dom_sf"/>
</dbReference>
<dbReference type="InterPro" id="IPR020904">
    <property type="entry name" value="Sc_DH/Rdtase_CS"/>
</dbReference>
<reference evidence="2 3" key="1">
    <citation type="submission" date="2020-11" db="EMBL/GenBank/DDBJ databases">
        <authorList>
            <person name="Peeters C."/>
        </authorList>
    </citation>
    <scope>NUCLEOTIDE SEQUENCE [LARGE SCALE GENOMIC DNA]</scope>
    <source>
        <strain evidence="2 3">LMG 8286</strain>
    </source>
</reference>
<comment type="caution">
    <text evidence="2">The sequence shown here is derived from an EMBL/GenBank/DDBJ whole genome shotgun (WGS) entry which is preliminary data.</text>
</comment>
<dbReference type="InterPro" id="IPR002347">
    <property type="entry name" value="SDR_fam"/>
</dbReference>
<evidence type="ECO:0000313" key="3">
    <source>
        <dbReference type="Proteomes" id="UP000789359"/>
    </source>
</evidence>
<organism evidence="2 3">
    <name type="scientific">Campylobacter suis</name>
    <dbReference type="NCBI Taxonomy" id="2790657"/>
    <lineage>
        <taxon>Bacteria</taxon>
        <taxon>Pseudomonadati</taxon>
        <taxon>Campylobacterota</taxon>
        <taxon>Epsilonproteobacteria</taxon>
        <taxon>Campylobacterales</taxon>
        <taxon>Campylobacteraceae</taxon>
        <taxon>Campylobacter</taxon>
    </lineage>
</organism>
<dbReference type="GO" id="GO:0004316">
    <property type="term" value="F:3-oxoacyl-[acyl-carrier-protein] reductase (NADPH) activity"/>
    <property type="evidence" value="ECO:0007669"/>
    <property type="project" value="UniProtKB-EC"/>
</dbReference>
<dbReference type="EC" id="1.1.1.100" evidence="2"/>
<sequence>MDVVVVSGASKGLGLGICKRLLASDKYIVVGVSRTLSDEFKNLQSRYQDRLFYISYDFLNTQGIQSLVKQITKEHGAVYALINNAALGIDGVLGTMHERQISDLLKVNVEAPILLTKYISRSMLTKLRGRIINISSIIASTGFNGLCVYGATKSAMQGFTKSLARELGKANIMVNSISPGYMQTDMTGVLQGDKLESIKRRSPLKRLANVDDVAAMVLFLLSDDASSITGANFTVDVGSTA</sequence>
<dbReference type="SUPFAM" id="SSF51735">
    <property type="entry name" value="NAD(P)-binding Rossmann-fold domains"/>
    <property type="match status" value="1"/>
</dbReference>
<gene>
    <name evidence="2" type="primary">fabG_3</name>
    <name evidence="2" type="ORF">LMG8286_01481</name>
</gene>
<name>A0ABM8Q6Z5_9BACT</name>
<keyword evidence="2" id="KW-0560">Oxidoreductase</keyword>
<evidence type="ECO:0000256" key="1">
    <source>
        <dbReference type="ARBA" id="ARBA00006484"/>
    </source>
</evidence>
<evidence type="ECO:0000313" key="2">
    <source>
        <dbReference type="EMBL" id="CAD7288713.1"/>
    </source>
</evidence>
<dbReference type="PRINTS" id="PR00081">
    <property type="entry name" value="GDHRDH"/>
</dbReference>
<keyword evidence="3" id="KW-1185">Reference proteome</keyword>
<protein>
    <submittedName>
        <fullName evidence="2">3-oxoacyl-[acyl-carrier-protein] reductase FabG</fullName>
        <ecNumber evidence="2">1.1.1.100</ecNumber>
    </submittedName>
</protein>
<dbReference type="Gene3D" id="3.40.50.720">
    <property type="entry name" value="NAD(P)-binding Rossmann-like Domain"/>
    <property type="match status" value="1"/>
</dbReference>
<dbReference type="InterPro" id="IPR050259">
    <property type="entry name" value="SDR"/>
</dbReference>
<comment type="similarity">
    <text evidence="1">Belongs to the short-chain dehydrogenases/reductases (SDR) family.</text>
</comment>
<dbReference type="PRINTS" id="PR00080">
    <property type="entry name" value="SDRFAMILY"/>
</dbReference>
<accession>A0ABM8Q6Z5</accession>
<dbReference type="Pfam" id="PF13561">
    <property type="entry name" value="adh_short_C2"/>
    <property type="match status" value="1"/>
</dbReference>
<dbReference type="PROSITE" id="PS00061">
    <property type="entry name" value="ADH_SHORT"/>
    <property type="match status" value="1"/>
</dbReference>
<dbReference type="Proteomes" id="UP000789359">
    <property type="component" value="Unassembled WGS sequence"/>
</dbReference>
<dbReference type="PANTHER" id="PTHR42879">
    <property type="entry name" value="3-OXOACYL-(ACYL-CARRIER-PROTEIN) REDUCTASE"/>
    <property type="match status" value="1"/>
</dbReference>
<dbReference type="PANTHER" id="PTHR42879:SF2">
    <property type="entry name" value="3-OXOACYL-[ACYL-CARRIER-PROTEIN] REDUCTASE FABG"/>
    <property type="match status" value="1"/>
</dbReference>